<accession>A0AAW9R4K7</accession>
<keyword evidence="3" id="KW-1185">Reference proteome</keyword>
<reference evidence="2 3" key="1">
    <citation type="journal article" date="2016" name="Antonie Van Leeuwenhoek">
        <title>Denitratimonas tolerans gen. nov., sp. nov., a denitrifying bacterium isolated from a bioreactor for tannery wastewater treatment.</title>
        <authorList>
            <person name="Han S.I."/>
            <person name="Kim J.O."/>
            <person name="Lee Y.R."/>
            <person name="Ekpeghere K.I."/>
            <person name="Koh S.C."/>
            <person name="Whang K.S."/>
        </authorList>
    </citation>
    <scope>NUCLEOTIDE SEQUENCE [LARGE SCALE GENOMIC DNA]</scope>
    <source>
        <strain evidence="2 3">KACC 17565</strain>
    </source>
</reference>
<dbReference type="EMBL" id="JBBDHC010000008">
    <property type="protein sequence ID" value="MEJ1249524.1"/>
    <property type="molecule type" value="Genomic_DNA"/>
</dbReference>
<dbReference type="RefSeq" id="WP_337335238.1">
    <property type="nucleotide sequence ID" value="NZ_JBBDHC010000008.1"/>
</dbReference>
<proteinExistence type="predicted"/>
<name>A0AAW9R4K7_9GAMM</name>
<organism evidence="2 3">
    <name type="scientific">Denitratimonas tolerans</name>
    <dbReference type="NCBI Taxonomy" id="1338420"/>
    <lineage>
        <taxon>Bacteria</taxon>
        <taxon>Pseudomonadati</taxon>
        <taxon>Pseudomonadota</taxon>
        <taxon>Gammaproteobacteria</taxon>
        <taxon>Lysobacterales</taxon>
        <taxon>Lysobacteraceae</taxon>
        <taxon>Denitratimonas</taxon>
    </lineage>
</organism>
<evidence type="ECO:0000256" key="1">
    <source>
        <dbReference type="SAM" id="SignalP"/>
    </source>
</evidence>
<protein>
    <submittedName>
        <fullName evidence="2">Uncharacterized protein</fullName>
    </submittedName>
</protein>
<gene>
    <name evidence="2" type="ORF">WB794_07550</name>
</gene>
<feature type="chain" id="PRO_5043420992" evidence="1">
    <location>
        <begin position="35"/>
        <end position="391"/>
    </location>
</feature>
<comment type="caution">
    <text evidence="2">The sequence shown here is derived from an EMBL/GenBank/DDBJ whole genome shotgun (WGS) entry which is preliminary data.</text>
</comment>
<dbReference type="AlphaFoldDB" id="A0AAW9R4K7"/>
<keyword evidence="1" id="KW-0732">Signal</keyword>
<feature type="signal peptide" evidence="1">
    <location>
        <begin position="1"/>
        <end position="34"/>
    </location>
</feature>
<dbReference type="Proteomes" id="UP001364472">
    <property type="component" value="Unassembled WGS sequence"/>
</dbReference>
<sequence>MNPCFQNSMRTRFARKYRLAALALILAFSGNPLANARQYASAIISESHATSSSHSIDSDPSTFSELEAGTGIIIGIGSYSAHIEMKFPEPVPANQTSYVRIEAQDNILPSLMGGELGNILAGINGVSLTGNQEFSVEAKNGAAVVLSGNSTNPISFSGERLKVVVDANNHTYLAITPNQSYQSIRISNFVGNLVGLGVTKRLKVWDPYYVEQGSSATPQFTSYDSSGITLELLEMGGGAHNLERAIDGNQDSYSTLSLGVVDTASSITQRAYLEGLSQPDDVFAVRLWIDPEVMQVTLGQGIRIRTQNGANAVTNEVLQSLLTPADIAAIMNGQPFTVYITPSAPVDRFVVTLNGLLGVTASQGLDIHEVFSIRIFGDDYEDAGKSTPGYP</sequence>
<evidence type="ECO:0000313" key="3">
    <source>
        <dbReference type="Proteomes" id="UP001364472"/>
    </source>
</evidence>
<evidence type="ECO:0000313" key="2">
    <source>
        <dbReference type="EMBL" id="MEJ1249524.1"/>
    </source>
</evidence>